<keyword evidence="3" id="KW-0804">Transcription</keyword>
<dbReference type="Pfam" id="PF07729">
    <property type="entry name" value="FCD"/>
    <property type="match status" value="1"/>
</dbReference>
<dbReference type="PRINTS" id="PR00035">
    <property type="entry name" value="HTHGNTR"/>
</dbReference>
<dbReference type="InterPro" id="IPR036390">
    <property type="entry name" value="WH_DNA-bd_sf"/>
</dbReference>
<dbReference type="InterPro" id="IPR011711">
    <property type="entry name" value="GntR_C"/>
</dbReference>
<dbReference type="InterPro" id="IPR000524">
    <property type="entry name" value="Tscrpt_reg_HTH_GntR"/>
</dbReference>
<evidence type="ECO:0000313" key="6">
    <source>
        <dbReference type="Proteomes" id="UP000823868"/>
    </source>
</evidence>
<dbReference type="SMART" id="SM00895">
    <property type="entry name" value="FCD"/>
    <property type="match status" value="1"/>
</dbReference>
<sequence>METELAGRSGRRKAKIARVTVVDQVCASIKQDIADGLWKPGDKIPSESEFAEIFGVNRLSVRMALQKLNTLGIIETRVGEGSYVKSFSLKPIMREVAVFYEGEDKYADVQQLRYLLESECMRLALQKSTEEERERLGAALQYYNDMTVEFYKDIDDEERLDHVVDADFLFHYQIIQMSHNSLFRDIYQMVQVLIREHIKQLLSRRVRARAEAGLPQMLVNETHEEIYRAIMDSNADVIQRLCEEMLAIVPVPGMDIFE</sequence>
<keyword evidence="1" id="KW-0805">Transcription regulation</keyword>
<accession>A0A9D2BZS9</accession>
<keyword evidence="2" id="KW-0238">DNA-binding</keyword>
<dbReference type="Pfam" id="PF00392">
    <property type="entry name" value="GntR"/>
    <property type="match status" value="1"/>
</dbReference>
<dbReference type="AlphaFoldDB" id="A0A9D2BZS9"/>
<dbReference type="Gene3D" id="1.10.10.10">
    <property type="entry name" value="Winged helix-like DNA-binding domain superfamily/Winged helix DNA-binding domain"/>
    <property type="match status" value="1"/>
</dbReference>
<dbReference type="EMBL" id="DXDX01000218">
    <property type="protein sequence ID" value="HIY22667.1"/>
    <property type="molecule type" value="Genomic_DNA"/>
</dbReference>
<dbReference type="SMART" id="SM00345">
    <property type="entry name" value="HTH_GNTR"/>
    <property type="match status" value="1"/>
</dbReference>
<reference evidence="5" key="2">
    <citation type="submission" date="2021-04" db="EMBL/GenBank/DDBJ databases">
        <authorList>
            <person name="Gilroy R."/>
        </authorList>
    </citation>
    <scope>NUCLEOTIDE SEQUENCE</scope>
    <source>
        <strain evidence="5">ChiBcec16_6824</strain>
    </source>
</reference>
<evidence type="ECO:0000256" key="3">
    <source>
        <dbReference type="ARBA" id="ARBA00023163"/>
    </source>
</evidence>
<dbReference type="PANTHER" id="PTHR43537:SF5">
    <property type="entry name" value="UXU OPERON TRANSCRIPTIONAL REGULATOR"/>
    <property type="match status" value="1"/>
</dbReference>
<dbReference type="GO" id="GO:0003700">
    <property type="term" value="F:DNA-binding transcription factor activity"/>
    <property type="evidence" value="ECO:0007669"/>
    <property type="project" value="InterPro"/>
</dbReference>
<evidence type="ECO:0000256" key="2">
    <source>
        <dbReference type="ARBA" id="ARBA00023125"/>
    </source>
</evidence>
<evidence type="ECO:0000259" key="4">
    <source>
        <dbReference type="PROSITE" id="PS50949"/>
    </source>
</evidence>
<dbReference type="InterPro" id="IPR008920">
    <property type="entry name" value="TF_FadR/GntR_C"/>
</dbReference>
<dbReference type="GO" id="GO:0003677">
    <property type="term" value="F:DNA binding"/>
    <property type="evidence" value="ECO:0007669"/>
    <property type="project" value="UniProtKB-KW"/>
</dbReference>
<dbReference type="PANTHER" id="PTHR43537">
    <property type="entry name" value="TRANSCRIPTIONAL REGULATOR, GNTR FAMILY"/>
    <property type="match status" value="1"/>
</dbReference>
<organism evidence="5 6">
    <name type="scientific">Candidatus Flavonifractor merdigallinarum</name>
    <dbReference type="NCBI Taxonomy" id="2838589"/>
    <lineage>
        <taxon>Bacteria</taxon>
        <taxon>Bacillati</taxon>
        <taxon>Bacillota</taxon>
        <taxon>Clostridia</taxon>
        <taxon>Eubacteriales</taxon>
        <taxon>Oscillospiraceae</taxon>
        <taxon>Flavonifractor</taxon>
    </lineage>
</organism>
<dbReference type="InterPro" id="IPR036388">
    <property type="entry name" value="WH-like_DNA-bd_sf"/>
</dbReference>
<evidence type="ECO:0000313" key="5">
    <source>
        <dbReference type="EMBL" id="HIY22667.1"/>
    </source>
</evidence>
<dbReference type="SUPFAM" id="SSF46785">
    <property type="entry name" value="Winged helix' DNA-binding domain"/>
    <property type="match status" value="1"/>
</dbReference>
<proteinExistence type="predicted"/>
<dbReference type="SUPFAM" id="SSF48008">
    <property type="entry name" value="GntR ligand-binding domain-like"/>
    <property type="match status" value="1"/>
</dbReference>
<reference evidence="5" key="1">
    <citation type="journal article" date="2021" name="PeerJ">
        <title>Extensive microbial diversity within the chicken gut microbiome revealed by metagenomics and culture.</title>
        <authorList>
            <person name="Gilroy R."/>
            <person name="Ravi A."/>
            <person name="Getino M."/>
            <person name="Pursley I."/>
            <person name="Horton D.L."/>
            <person name="Alikhan N.F."/>
            <person name="Baker D."/>
            <person name="Gharbi K."/>
            <person name="Hall N."/>
            <person name="Watson M."/>
            <person name="Adriaenssens E.M."/>
            <person name="Foster-Nyarko E."/>
            <person name="Jarju S."/>
            <person name="Secka A."/>
            <person name="Antonio M."/>
            <person name="Oren A."/>
            <person name="Chaudhuri R.R."/>
            <person name="La Ragione R."/>
            <person name="Hildebrand F."/>
            <person name="Pallen M.J."/>
        </authorList>
    </citation>
    <scope>NUCLEOTIDE SEQUENCE</scope>
    <source>
        <strain evidence="5">ChiBcec16_6824</strain>
    </source>
</reference>
<name>A0A9D2BZS9_9FIRM</name>
<dbReference type="PROSITE" id="PS50949">
    <property type="entry name" value="HTH_GNTR"/>
    <property type="match status" value="1"/>
</dbReference>
<dbReference type="Proteomes" id="UP000823868">
    <property type="component" value="Unassembled WGS sequence"/>
</dbReference>
<comment type="caution">
    <text evidence="5">The sequence shown here is derived from an EMBL/GenBank/DDBJ whole genome shotgun (WGS) entry which is preliminary data.</text>
</comment>
<dbReference type="CDD" id="cd07377">
    <property type="entry name" value="WHTH_GntR"/>
    <property type="match status" value="1"/>
</dbReference>
<gene>
    <name evidence="5" type="ORF">H9841_12310</name>
</gene>
<feature type="domain" description="HTH gntR-type" evidence="4">
    <location>
        <begin position="19"/>
        <end position="87"/>
    </location>
</feature>
<dbReference type="Gene3D" id="1.20.120.530">
    <property type="entry name" value="GntR ligand-binding domain-like"/>
    <property type="match status" value="1"/>
</dbReference>
<protein>
    <submittedName>
        <fullName evidence="5">GntR family transcriptional regulator</fullName>
    </submittedName>
</protein>
<evidence type="ECO:0000256" key="1">
    <source>
        <dbReference type="ARBA" id="ARBA00023015"/>
    </source>
</evidence>